<protein>
    <submittedName>
        <fullName evidence="1">Uncharacterized protein</fullName>
    </submittedName>
</protein>
<evidence type="ECO:0000313" key="1">
    <source>
        <dbReference type="EMBL" id="PAV16741.1"/>
    </source>
</evidence>
<dbReference type="InParanoid" id="A0A286UAY0"/>
<proteinExistence type="predicted"/>
<gene>
    <name evidence="1" type="ORF">PNOK_0836100</name>
</gene>
<name>A0A286UAY0_9AGAM</name>
<organism evidence="1 2">
    <name type="scientific">Pyrrhoderma noxium</name>
    <dbReference type="NCBI Taxonomy" id="2282107"/>
    <lineage>
        <taxon>Eukaryota</taxon>
        <taxon>Fungi</taxon>
        <taxon>Dikarya</taxon>
        <taxon>Basidiomycota</taxon>
        <taxon>Agaricomycotina</taxon>
        <taxon>Agaricomycetes</taxon>
        <taxon>Hymenochaetales</taxon>
        <taxon>Hymenochaetaceae</taxon>
        <taxon>Pyrrhoderma</taxon>
    </lineage>
</organism>
<comment type="caution">
    <text evidence="1">The sequence shown here is derived from an EMBL/GenBank/DDBJ whole genome shotgun (WGS) entry which is preliminary data.</text>
</comment>
<evidence type="ECO:0000313" key="2">
    <source>
        <dbReference type="Proteomes" id="UP000217199"/>
    </source>
</evidence>
<dbReference type="EMBL" id="NBII01000008">
    <property type="protein sequence ID" value="PAV16741.1"/>
    <property type="molecule type" value="Genomic_DNA"/>
</dbReference>
<sequence>MVVLNALNLVFFVDERFKSALFSQSTGNNTMLSHVMTATIVSRLILNLHDLDRRIYSSESDLTTNLPTSLASSFREAAQLSTQISRYSSWIVKTVDEFEPDLRFMSSLHPDSVEGHMEGFPEHELNLLKQEENLTNQSTGQMGANQETHFVPQRIEENHIMT</sequence>
<reference evidence="1 2" key="1">
    <citation type="journal article" date="2017" name="Mol. Ecol.">
        <title>Comparative and population genomic landscape of Phellinus noxius: A hypervariable fungus causing root rot in trees.</title>
        <authorList>
            <person name="Chung C.L."/>
            <person name="Lee T.J."/>
            <person name="Akiba M."/>
            <person name="Lee H.H."/>
            <person name="Kuo T.H."/>
            <person name="Liu D."/>
            <person name="Ke H.M."/>
            <person name="Yokoi T."/>
            <person name="Roa M.B."/>
            <person name="Lu M.J."/>
            <person name="Chang Y.Y."/>
            <person name="Ann P.J."/>
            <person name="Tsai J.N."/>
            <person name="Chen C.Y."/>
            <person name="Tzean S.S."/>
            <person name="Ota Y."/>
            <person name="Hattori T."/>
            <person name="Sahashi N."/>
            <person name="Liou R.F."/>
            <person name="Kikuchi T."/>
            <person name="Tsai I.J."/>
        </authorList>
    </citation>
    <scope>NUCLEOTIDE SEQUENCE [LARGE SCALE GENOMIC DNA]</scope>
    <source>
        <strain evidence="1 2">FFPRI411160</strain>
    </source>
</reference>
<accession>A0A286UAY0</accession>
<keyword evidence="2" id="KW-1185">Reference proteome</keyword>
<dbReference type="AlphaFoldDB" id="A0A286UAY0"/>
<dbReference type="Proteomes" id="UP000217199">
    <property type="component" value="Unassembled WGS sequence"/>
</dbReference>